<feature type="compositionally biased region" description="Basic and acidic residues" evidence="8">
    <location>
        <begin position="76"/>
        <end position="86"/>
    </location>
</feature>
<feature type="compositionally biased region" description="Basic and acidic residues" evidence="8">
    <location>
        <begin position="515"/>
        <end position="530"/>
    </location>
</feature>
<evidence type="ECO:0000256" key="5">
    <source>
        <dbReference type="ARBA" id="ARBA00022824"/>
    </source>
</evidence>
<dbReference type="InterPro" id="IPR007369">
    <property type="entry name" value="Peptidase_A22B_SPP"/>
</dbReference>
<comment type="subcellular location">
    <subcellularLocation>
        <location evidence="1">Endoplasmic reticulum membrane</location>
        <topology evidence="1">Multi-pass membrane protein</topology>
    </subcellularLocation>
</comment>
<feature type="transmembrane region" description="Helical" evidence="9">
    <location>
        <begin position="248"/>
        <end position="273"/>
    </location>
</feature>
<dbReference type="KEGG" id="cthr:CTHT_0015070"/>
<dbReference type="HOGENOM" id="CLU_023799_1_1_1"/>
<keyword evidence="4" id="KW-0378">Hydrolase</keyword>
<dbReference type="Proteomes" id="UP000008066">
    <property type="component" value="Unassembled WGS sequence"/>
</dbReference>
<feature type="transmembrane region" description="Helical" evidence="9">
    <location>
        <begin position="124"/>
        <end position="145"/>
    </location>
</feature>
<organism evidence="11">
    <name type="scientific">Chaetomium thermophilum (strain DSM 1495 / CBS 144.50 / IMI 039719)</name>
    <name type="common">Thermochaetoides thermophila</name>
    <dbReference type="NCBI Taxonomy" id="759272"/>
    <lineage>
        <taxon>Eukaryota</taxon>
        <taxon>Fungi</taxon>
        <taxon>Dikarya</taxon>
        <taxon>Ascomycota</taxon>
        <taxon>Pezizomycotina</taxon>
        <taxon>Sordariomycetes</taxon>
        <taxon>Sordariomycetidae</taxon>
        <taxon>Sordariales</taxon>
        <taxon>Chaetomiaceae</taxon>
        <taxon>Thermochaetoides</taxon>
    </lineage>
</organism>
<evidence type="ECO:0000256" key="1">
    <source>
        <dbReference type="ARBA" id="ARBA00004477"/>
    </source>
</evidence>
<keyword evidence="5" id="KW-0256">Endoplasmic reticulum</keyword>
<evidence type="ECO:0000256" key="6">
    <source>
        <dbReference type="ARBA" id="ARBA00022989"/>
    </source>
</evidence>
<evidence type="ECO:0000256" key="2">
    <source>
        <dbReference type="ARBA" id="ARBA00006859"/>
    </source>
</evidence>
<protein>
    <submittedName>
        <fullName evidence="10">Aspartic-type endopeptidase-like protein</fullName>
    </submittedName>
</protein>
<gene>
    <name evidence="10" type="ORF">CTHT_0015070</name>
</gene>
<keyword evidence="11" id="KW-1185">Reference proteome</keyword>
<dbReference type="eggNOG" id="KOG2443">
    <property type="taxonomic scope" value="Eukaryota"/>
</dbReference>
<evidence type="ECO:0000256" key="7">
    <source>
        <dbReference type="ARBA" id="ARBA00023136"/>
    </source>
</evidence>
<comment type="similarity">
    <text evidence="2">Belongs to the peptidase A22B family.</text>
</comment>
<evidence type="ECO:0000256" key="4">
    <source>
        <dbReference type="ARBA" id="ARBA00022801"/>
    </source>
</evidence>
<dbReference type="RefSeq" id="XP_006692017.1">
    <property type="nucleotide sequence ID" value="XM_006691954.1"/>
</dbReference>
<feature type="transmembrane region" description="Helical" evidence="9">
    <location>
        <begin position="285"/>
        <end position="310"/>
    </location>
</feature>
<dbReference type="AlphaFoldDB" id="G0S1W5"/>
<feature type="region of interest" description="Disordered" evidence="8">
    <location>
        <begin position="1"/>
        <end position="21"/>
    </location>
</feature>
<dbReference type="GO" id="GO:0006465">
    <property type="term" value="P:signal peptide processing"/>
    <property type="evidence" value="ECO:0007669"/>
    <property type="project" value="TreeGrafter"/>
</dbReference>
<evidence type="ECO:0000313" key="11">
    <source>
        <dbReference type="Proteomes" id="UP000008066"/>
    </source>
</evidence>
<feature type="transmembrane region" description="Helical" evidence="9">
    <location>
        <begin position="94"/>
        <end position="112"/>
    </location>
</feature>
<feature type="transmembrane region" description="Helical" evidence="9">
    <location>
        <begin position="330"/>
        <end position="349"/>
    </location>
</feature>
<dbReference type="EMBL" id="GL988039">
    <property type="protein sequence ID" value="EGS23025.1"/>
    <property type="molecule type" value="Genomic_DNA"/>
</dbReference>
<evidence type="ECO:0000256" key="8">
    <source>
        <dbReference type="SAM" id="MobiDB-lite"/>
    </source>
</evidence>
<dbReference type="GO" id="GO:0033619">
    <property type="term" value="P:membrane protein proteolysis"/>
    <property type="evidence" value="ECO:0007669"/>
    <property type="project" value="TreeGrafter"/>
</dbReference>
<feature type="region of interest" description="Disordered" evidence="8">
    <location>
        <begin position="509"/>
        <end position="542"/>
    </location>
</feature>
<feature type="region of interest" description="Disordered" evidence="8">
    <location>
        <begin position="65"/>
        <end position="86"/>
    </location>
</feature>
<dbReference type="InterPro" id="IPR006639">
    <property type="entry name" value="Preselin/SPP"/>
</dbReference>
<dbReference type="GO" id="GO:0098553">
    <property type="term" value="C:lumenal side of endoplasmic reticulum membrane"/>
    <property type="evidence" value="ECO:0007669"/>
    <property type="project" value="TreeGrafter"/>
</dbReference>
<proteinExistence type="inferred from homology"/>
<dbReference type="PANTHER" id="PTHR12174">
    <property type="entry name" value="SIGNAL PEPTIDE PEPTIDASE"/>
    <property type="match status" value="1"/>
</dbReference>
<evidence type="ECO:0000313" key="10">
    <source>
        <dbReference type="EMBL" id="EGS23025.1"/>
    </source>
</evidence>
<evidence type="ECO:0000256" key="3">
    <source>
        <dbReference type="ARBA" id="ARBA00022692"/>
    </source>
</evidence>
<name>G0S1W5_CHATD</name>
<feature type="transmembrane region" description="Helical" evidence="9">
    <location>
        <begin position="428"/>
        <end position="450"/>
    </location>
</feature>
<dbReference type="PANTHER" id="PTHR12174:SF23">
    <property type="entry name" value="MINOR HISTOCOMPATIBILITY ANTIGEN H13"/>
    <property type="match status" value="1"/>
</dbReference>
<keyword evidence="6 9" id="KW-1133">Transmembrane helix</keyword>
<dbReference type="SMART" id="SM00730">
    <property type="entry name" value="PSN"/>
    <property type="match status" value="1"/>
</dbReference>
<keyword evidence="7 9" id="KW-0472">Membrane</keyword>
<keyword evidence="3 9" id="KW-0812">Transmembrane</keyword>
<accession>G0S1W5</accession>
<dbReference type="GeneID" id="18255545"/>
<dbReference type="OMA" id="TFWTGTL"/>
<dbReference type="Pfam" id="PF04258">
    <property type="entry name" value="Peptidase_A22B"/>
    <property type="match status" value="1"/>
</dbReference>
<dbReference type="STRING" id="759272.G0S1W5"/>
<evidence type="ECO:0000256" key="9">
    <source>
        <dbReference type="SAM" id="Phobius"/>
    </source>
</evidence>
<dbReference type="GO" id="GO:0098554">
    <property type="term" value="C:cytoplasmic side of endoplasmic reticulum membrane"/>
    <property type="evidence" value="ECO:0007669"/>
    <property type="project" value="TreeGrafter"/>
</dbReference>
<dbReference type="OrthoDB" id="29661at2759"/>
<dbReference type="GO" id="GO:0042500">
    <property type="term" value="F:aspartic endopeptidase activity, intramembrane cleaving"/>
    <property type="evidence" value="ECO:0007669"/>
    <property type="project" value="InterPro"/>
</dbReference>
<reference evidence="10 11" key="1">
    <citation type="journal article" date="2011" name="Cell">
        <title>Insight into structure and assembly of the nuclear pore complex by utilizing the genome of a eukaryotic thermophile.</title>
        <authorList>
            <person name="Amlacher S."/>
            <person name="Sarges P."/>
            <person name="Flemming D."/>
            <person name="van Noort V."/>
            <person name="Kunze R."/>
            <person name="Devos D.P."/>
            <person name="Arumugam M."/>
            <person name="Bork P."/>
            <person name="Hurt E."/>
        </authorList>
    </citation>
    <scope>NUCLEOTIDE SEQUENCE [LARGE SCALE GENOMIC DNA]</scope>
    <source>
        <strain evidence="11">DSM 1495 / CBS 144.50 / IMI 039719</strain>
    </source>
</reference>
<sequence length="566" mass="62572">MPSTVDTSGVAAVPSQPTPTVELTATDPGSPLGVFAFVKVLEPHLLFLMLSSLTLLWIGAHSALRRPPSAAPTESTKQEKKKEKPRENLEFSDAILFPLCLGVALAGMYYVIKVLQYADIVNSILRVYMSVMSIAGTGTLIGDALDIYTSLIFPDMWADQTGRLYHIDQNQRRQLVVEKETGKKVPTPDKTNPLPGKLSEWRFSPKLVDILWGVRGILNQEWSLRFATYGKTRVKIGVRLNDIVKVSIATALAITYHFAKGIFVSNLLAIALCYSSFSLISPTSFAIGTLVLGGLFVYDIVMVFYTPLMITVASKVDAPIKLVFKGAKSGSILGLGDIVVPGFIICLALRFDQYQYYKKQIKLEPVELKTILPDGTVSTTLTHRRVKVPYVSPRNQWGNRYWTTPPGRLSPIPQAYEPISATAFPKPYFYASLIGYTFGMVSTLLVMVVFNHAQPALLYLVPGVTGSLWLTGLIRGELKDMWEYTEDGSLDVKDVVVEVDGKGNVIQQIGEEEVEKMKEDDEKGQKDKNGADNSTEGSGGKAKKDEEWYELFTFTITAPRMRLSAT</sequence>
<feature type="transmembrane region" description="Helical" evidence="9">
    <location>
        <begin position="456"/>
        <end position="474"/>
    </location>
</feature>